<dbReference type="GO" id="GO:0005666">
    <property type="term" value="C:RNA polymerase III complex"/>
    <property type="evidence" value="ECO:0007669"/>
    <property type="project" value="TreeGrafter"/>
</dbReference>
<dbReference type="InterPro" id="IPR050518">
    <property type="entry name" value="Rpo3/RPB3_RNA_Pol_subunit"/>
</dbReference>
<dbReference type="Pfam" id="PF01193">
    <property type="entry name" value="RNA_pol_L"/>
    <property type="match status" value="1"/>
</dbReference>
<dbReference type="Pfam" id="PF13656">
    <property type="entry name" value="RNA_pol_L_2"/>
    <property type="match status" value="1"/>
</dbReference>
<gene>
    <name evidence="6" type="ORF">CDAUBV1_LOCUS9744</name>
</gene>
<dbReference type="PANTHER" id="PTHR11800:SF13">
    <property type="entry name" value="DNA-DIRECTED RNA POLYMERASES I AND III SUBUNIT RPAC1"/>
    <property type="match status" value="1"/>
</dbReference>
<dbReference type="InterPro" id="IPR036603">
    <property type="entry name" value="RBP11-like"/>
</dbReference>
<proteinExistence type="predicted"/>
<dbReference type="InterPro" id="IPR033901">
    <property type="entry name" value="RNAPI/III_AC40"/>
</dbReference>
<dbReference type="GO" id="GO:0046983">
    <property type="term" value="F:protein dimerization activity"/>
    <property type="evidence" value="ECO:0007669"/>
    <property type="project" value="InterPro"/>
</dbReference>
<feature type="region of interest" description="Disordered" evidence="4">
    <location>
        <begin position="350"/>
        <end position="377"/>
    </location>
</feature>
<dbReference type="GO" id="GO:0005736">
    <property type="term" value="C:RNA polymerase I complex"/>
    <property type="evidence" value="ECO:0007669"/>
    <property type="project" value="TreeGrafter"/>
</dbReference>
<reference evidence="6" key="1">
    <citation type="submission" date="2024-06" db="EMBL/GenBank/DDBJ databases">
        <authorList>
            <person name="Liu X."/>
            <person name="Lenzi L."/>
            <person name="Haldenby T S."/>
            <person name="Uol C."/>
        </authorList>
    </citation>
    <scope>NUCLEOTIDE SEQUENCE</scope>
</reference>
<dbReference type="Gene3D" id="2.170.120.12">
    <property type="entry name" value="DNA-directed RNA polymerase, insert domain"/>
    <property type="match status" value="1"/>
</dbReference>
<dbReference type="InterPro" id="IPR036643">
    <property type="entry name" value="RNApol_insert_sf"/>
</dbReference>
<evidence type="ECO:0000259" key="5">
    <source>
        <dbReference type="SMART" id="SM00662"/>
    </source>
</evidence>
<accession>A0AAV2TH08</accession>
<dbReference type="InterPro" id="IPR009025">
    <property type="entry name" value="RBP11-like_dimer"/>
</dbReference>
<evidence type="ECO:0000256" key="4">
    <source>
        <dbReference type="SAM" id="MobiDB-lite"/>
    </source>
</evidence>
<dbReference type="InterPro" id="IPR011263">
    <property type="entry name" value="DNA-dir_RNA_pol_RpoA/D/Rpb3"/>
</dbReference>
<dbReference type="AlphaFoldDB" id="A0AAV2TH08"/>
<name>A0AAV2TH08_CALDB</name>
<comment type="subcellular location">
    <subcellularLocation>
        <location evidence="1">Virion</location>
    </subcellularLocation>
</comment>
<evidence type="ECO:0000256" key="1">
    <source>
        <dbReference type="ARBA" id="ARBA00004328"/>
    </source>
</evidence>
<feature type="domain" description="DNA-directed RNA polymerase RpoA/D/Rpb3-type" evidence="5">
    <location>
        <begin position="38"/>
        <end position="333"/>
    </location>
</feature>
<dbReference type="Gene3D" id="3.30.1360.10">
    <property type="entry name" value="RNA polymerase, RBP11-like subunit"/>
    <property type="match status" value="2"/>
</dbReference>
<dbReference type="EMBL" id="CAXLJL010000267">
    <property type="protein sequence ID" value="CAL5135616.1"/>
    <property type="molecule type" value="Genomic_DNA"/>
</dbReference>
<dbReference type="SUPFAM" id="SSF56553">
    <property type="entry name" value="Insert subdomain of RNA polymerase alpha subunit"/>
    <property type="match status" value="1"/>
</dbReference>
<dbReference type="GO" id="GO:0006351">
    <property type="term" value="P:DNA-templated transcription"/>
    <property type="evidence" value="ECO:0007669"/>
    <property type="project" value="InterPro"/>
</dbReference>
<keyword evidence="2" id="KW-0240">DNA-directed RNA polymerase</keyword>
<dbReference type="CDD" id="cd07029">
    <property type="entry name" value="RNAP_I_III_AC19"/>
    <property type="match status" value="1"/>
</dbReference>
<comment type="caution">
    <text evidence="6">The sequence shown here is derived from an EMBL/GenBank/DDBJ whole genome shotgun (WGS) entry which is preliminary data.</text>
</comment>
<evidence type="ECO:0000313" key="7">
    <source>
        <dbReference type="Proteomes" id="UP001497525"/>
    </source>
</evidence>
<protein>
    <recommendedName>
        <fullName evidence="5">DNA-directed RNA polymerase RpoA/D/Rpb3-type domain-containing protein</fullName>
    </recommendedName>
</protein>
<evidence type="ECO:0000256" key="2">
    <source>
        <dbReference type="ARBA" id="ARBA00022478"/>
    </source>
</evidence>
<dbReference type="PANTHER" id="PTHR11800">
    <property type="entry name" value="DNA-DIRECTED RNA POLYMERASE"/>
    <property type="match status" value="1"/>
</dbReference>
<dbReference type="InterPro" id="IPR033898">
    <property type="entry name" value="RNAP_AC19"/>
</dbReference>
<dbReference type="Proteomes" id="UP001497525">
    <property type="component" value="Unassembled WGS sequence"/>
</dbReference>
<evidence type="ECO:0000313" key="6">
    <source>
        <dbReference type="EMBL" id="CAL5135616.1"/>
    </source>
</evidence>
<sequence>MYELKEHGIITHPVPEELWDLEKFRQQFRCTVISQSEFLEFDMMNLDCSFANAIRRILICEVPSVCIDRVYLQQNTSLMPDEVLCHRLGLIPLTVDPNLLTFPTKSLPETDDISGFNPAEHVIFDLHVEFKKAESKPQNRVAKEGANEEGIASVKSLSIYSSDLKWVPLPGQKETIAGDDGPPSAASQTILLNKLAVGDEVEARCLAVKGIGRDHAKFSPVCAAHYKFMPIITLLRPVEGDLAKKLQRSFAPGVIGIDEESQAAFVLNSRLDNGSREHMRHPEFGSDVIDVRIDPSHCIFTVESVDPVHRPPLGLVRSAIDVMISKCEHYLAVTETPGFGQTTDVTAHVKSQTSTSGAGTDETIKDSVAPGGNRSQVNGHEVGLEVTHMSPDRKRVTYTFYGEDHTLGSALRFCILRSTRASFCGYCIPHPLEDKIHFDIQVHDGSASDVLRDGLRCLRDCFTHIRSVFKKAVSEFKKTCTEKA</sequence>
<dbReference type="SUPFAM" id="SSF55257">
    <property type="entry name" value="RBP11-like subunits of RNA polymerase"/>
    <property type="match status" value="2"/>
</dbReference>
<organism evidence="6 7">
    <name type="scientific">Calicophoron daubneyi</name>
    <name type="common">Rumen fluke</name>
    <name type="synonym">Paramphistomum daubneyi</name>
    <dbReference type="NCBI Taxonomy" id="300641"/>
    <lineage>
        <taxon>Eukaryota</taxon>
        <taxon>Metazoa</taxon>
        <taxon>Spiralia</taxon>
        <taxon>Lophotrochozoa</taxon>
        <taxon>Platyhelminthes</taxon>
        <taxon>Trematoda</taxon>
        <taxon>Digenea</taxon>
        <taxon>Plagiorchiida</taxon>
        <taxon>Pronocephalata</taxon>
        <taxon>Paramphistomoidea</taxon>
        <taxon>Paramphistomidae</taxon>
        <taxon>Calicophoron</taxon>
    </lineage>
</organism>
<keyword evidence="3" id="KW-0804">Transcription</keyword>
<dbReference type="CDD" id="cd07032">
    <property type="entry name" value="RNAP_I_II_AC40"/>
    <property type="match status" value="1"/>
</dbReference>
<dbReference type="SMART" id="SM00662">
    <property type="entry name" value="RPOLD"/>
    <property type="match status" value="1"/>
</dbReference>
<evidence type="ECO:0000256" key="3">
    <source>
        <dbReference type="ARBA" id="ARBA00023163"/>
    </source>
</evidence>
<dbReference type="GO" id="GO:0003899">
    <property type="term" value="F:DNA-directed RNA polymerase activity"/>
    <property type="evidence" value="ECO:0007669"/>
    <property type="project" value="InterPro"/>
</dbReference>